<organism evidence="2">
    <name type="scientific">Solibacter usitatus (strain Ellin6076)</name>
    <dbReference type="NCBI Taxonomy" id="234267"/>
    <lineage>
        <taxon>Bacteria</taxon>
        <taxon>Pseudomonadati</taxon>
        <taxon>Acidobacteriota</taxon>
        <taxon>Terriglobia</taxon>
        <taxon>Bryobacterales</taxon>
        <taxon>Solibacteraceae</taxon>
        <taxon>Candidatus Solibacter</taxon>
    </lineage>
</organism>
<keyword evidence="1" id="KW-0175">Coiled coil</keyword>
<evidence type="ECO:0000313" key="2">
    <source>
        <dbReference type="EMBL" id="ABJ88465.1"/>
    </source>
</evidence>
<gene>
    <name evidence="2" type="ordered locus">Acid_7557</name>
</gene>
<evidence type="ECO:0000256" key="1">
    <source>
        <dbReference type="SAM" id="Coils"/>
    </source>
</evidence>
<name>Q01PF5_SOLUE</name>
<accession>Q01PF5</accession>
<dbReference type="HOGENOM" id="CLU_1165352_0_0_0"/>
<dbReference type="KEGG" id="sus:Acid_7557"/>
<dbReference type="InParanoid" id="Q01PF5"/>
<protein>
    <submittedName>
        <fullName evidence="2">Uncharacterized protein</fullName>
    </submittedName>
</protein>
<reference evidence="2" key="1">
    <citation type="submission" date="2006-10" db="EMBL/GenBank/DDBJ databases">
        <title>Complete sequence of Solibacter usitatus Ellin6076.</title>
        <authorList>
            <consortium name="US DOE Joint Genome Institute"/>
            <person name="Copeland A."/>
            <person name="Lucas S."/>
            <person name="Lapidus A."/>
            <person name="Barry K."/>
            <person name="Detter J.C."/>
            <person name="Glavina del Rio T."/>
            <person name="Hammon N."/>
            <person name="Israni S."/>
            <person name="Dalin E."/>
            <person name="Tice H."/>
            <person name="Pitluck S."/>
            <person name="Thompson L.S."/>
            <person name="Brettin T."/>
            <person name="Bruce D."/>
            <person name="Han C."/>
            <person name="Tapia R."/>
            <person name="Gilna P."/>
            <person name="Schmutz J."/>
            <person name="Larimer F."/>
            <person name="Land M."/>
            <person name="Hauser L."/>
            <person name="Kyrpides N."/>
            <person name="Mikhailova N."/>
            <person name="Janssen P.H."/>
            <person name="Kuske C.R."/>
            <person name="Richardson P."/>
        </authorList>
    </citation>
    <scope>NUCLEOTIDE SEQUENCE</scope>
    <source>
        <strain evidence="2">Ellin6076</strain>
    </source>
</reference>
<dbReference type="STRING" id="234267.Acid_7557"/>
<proteinExistence type="predicted"/>
<sequence>MNYFNYFTEIEEHFQRVRGTSLFLLSPLDWALIESWNESSVPLEAVLRGIDAAFEKWRGRKTKTQMVNSLAFCAQAVLTEAQLMAGNAPATKREPAAAPFPLDDLRAYLETNAAAVPYPEIAESLRKLAVDVEQHYADLEGLEQRLTVLEEKMLAIARTSQTEEQMLQSRQELDRQLRPYRGKMTAAQLSMLEKQYLERNLLEKAKLPRLSLFYLR</sequence>
<dbReference type="EMBL" id="CP000473">
    <property type="protein sequence ID" value="ABJ88465.1"/>
    <property type="molecule type" value="Genomic_DNA"/>
</dbReference>
<dbReference type="eggNOG" id="COG3468">
    <property type="taxonomic scope" value="Bacteria"/>
</dbReference>
<feature type="coiled-coil region" evidence="1">
    <location>
        <begin position="125"/>
        <end position="159"/>
    </location>
</feature>
<dbReference type="AlphaFoldDB" id="Q01PF5"/>